<feature type="compositionally biased region" description="Basic and acidic residues" evidence="1">
    <location>
        <begin position="1"/>
        <end position="16"/>
    </location>
</feature>
<dbReference type="EMBL" id="VSRR010071956">
    <property type="protein sequence ID" value="MPC86603.1"/>
    <property type="molecule type" value="Genomic_DNA"/>
</dbReference>
<accession>A0A5B7IWC2</accession>
<gene>
    <name evidence="2" type="ORF">E2C01_081437</name>
</gene>
<keyword evidence="3" id="KW-1185">Reference proteome</keyword>
<dbReference type="Proteomes" id="UP000324222">
    <property type="component" value="Unassembled WGS sequence"/>
</dbReference>
<protein>
    <submittedName>
        <fullName evidence="2">Uncharacterized protein</fullName>
    </submittedName>
</protein>
<evidence type="ECO:0000313" key="2">
    <source>
        <dbReference type="EMBL" id="MPC86603.1"/>
    </source>
</evidence>
<sequence>MEENEWKVEKEDEKKNRTGLKPKHVSEGEQDRPQAPTTTITTTSTATITTITKQPQPHSHSASASPPLHSSSQPLPLIKRVSHKIGDAIGASLATRHQQRSEGTRTTALTFSSLNSLSPKISLSLHLSNISKTPNHFR</sequence>
<evidence type="ECO:0000313" key="3">
    <source>
        <dbReference type="Proteomes" id="UP000324222"/>
    </source>
</evidence>
<evidence type="ECO:0000256" key="1">
    <source>
        <dbReference type="SAM" id="MobiDB-lite"/>
    </source>
</evidence>
<comment type="caution">
    <text evidence="2">The sequence shown here is derived from an EMBL/GenBank/DDBJ whole genome shotgun (WGS) entry which is preliminary data.</text>
</comment>
<reference evidence="2 3" key="1">
    <citation type="submission" date="2019-05" db="EMBL/GenBank/DDBJ databases">
        <title>Another draft genome of Portunus trituberculatus and its Hox gene families provides insights of decapod evolution.</title>
        <authorList>
            <person name="Jeong J.-H."/>
            <person name="Song I."/>
            <person name="Kim S."/>
            <person name="Choi T."/>
            <person name="Kim D."/>
            <person name="Ryu S."/>
            <person name="Kim W."/>
        </authorList>
    </citation>
    <scope>NUCLEOTIDE SEQUENCE [LARGE SCALE GENOMIC DNA]</scope>
    <source>
        <tissue evidence="2">Muscle</tissue>
    </source>
</reference>
<dbReference type="AlphaFoldDB" id="A0A5B7IWC2"/>
<feature type="compositionally biased region" description="Low complexity" evidence="1">
    <location>
        <begin position="37"/>
        <end position="74"/>
    </location>
</feature>
<organism evidence="2 3">
    <name type="scientific">Portunus trituberculatus</name>
    <name type="common">Swimming crab</name>
    <name type="synonym">Neptunus trituberculatus</name>
    <dbReference type="NCBI Taxonomy" id="210409"/>
    <lineage>
        <taxon>Eukaryota</taxon>
        <taxon>Metazoa</taxon>
        <taxon>Ecdysozoa</taxon>
        <taxon>Arthropoda</taxon>
        <taxon>Crustacea</taxon>
        <taxon>Multicrustacea</taxon>
        <taxon>Malacostraca</taxon>
        <taxon>Eumalacostraca</taxon>
        <taxon>Eucarida</taxon>
        <taxon>Decapoda</taxon>
        <taxon>Pleocyemata</taxon>
        <taxon>Brachyura</taxon>
        <taxon>Eubrachyura</taxon>
        <taxon>Portunoidea</taxon>
        <taxon>Portunidae</taxon>
        <taxon>Portuninae</taxon>
        <taxon>Portunus</taxon>
    </lineage>
</organism>
<name>A0A5B7IWC2_PORTR</name>
<proteinExistence type="predicted"/>
<feature type="region of interest" description="Disordered" evidence="1">
    <location>
        <begin position="1"/>
        <end position="74"/>
    </location>
</feature>